<dbReference type="Proteomes" id="UP000057609">
    <property type="component" value="Chromosome"/>
</dbReference>
<dbReference type="HOGENOM" id="CLU_037682_0_0_7"/>
<dbReference type="GO" id="GO:0009446">
    <property type="term" value="P:putrescine biosynthetic process"/>
    <property type="evidence" value="ECO:0007669"/>
    <property type="project" value="InterPro"/>
</dbReference>
<name>A0A0B5BIV6_9BACT</name>
<organism evidence="2 3">
    <name type="scientific">Geobacter pickeringii</name>
    <dbReference type="NCBI Taxonomy" id="345632"/>
    <lineage>
        <taxon>Bacteria</taxon>
        <taxon>Pseudomonadati</taxon>
        <taxon>Thermodesulfobacteriota</taxon>
        <taxon>Desulfuromonadia</taxon>
        <taxon>Geobacterales</taxon>
        <taxon>Geobacteraceae</taxon>
        <taxon>Geobacter</taxon>
    </lineage>
</organism>
<dbReference type="PANTHER" id="PTHR31377:SF0">
    <property type="entry name" value="AGMATINE DEIMINASE-RELATED"/>
    <property type="match status" value="1"/>
</dbReference>
<dbReference type="RefSeq" id="WP_039743524.1">
    <property type="nucleotide sequence ID" value="NZ_CP009788.1"/>
</dbReference>
<sequence length="342" mass="37993">MTLRLPAEWEEQDGVLLAWPHEESDWLPWLPMVEIVFAQIIKEITRFETALVVAADAERTAAILTAVGARMERVRLFEIPSNDTWARDFGPITIKRDGAPVLLDYGFNGWGLKFASDRDNLITRRLFHDGAFGGIPLETVGLILEGGSIESDGEGTVLTTAECLLHPNRNPHLCRGEIEEALRSRLGAGHLLWLENGYLAGDDTDSHVDTLARLAPDDTIVYVRCDDAADEHYTPLFLMEKELKSFRTREGKPYRLIPLPWPRACFDEEGTRLPATYANFLVINGAVLVPTYDDPADEAALATVGQAYPGREIIGIDCRPLVLQHGSLHCVTMQIPKGVLTP</sequence>
<proteinExistence type="predicted"/>
<evidence type="ECO:0000256" key="1">
    <source>
        <dbReference type="ARBA" id="ARBA00022801"/>
    </source>
</evidence>
<dbReference type="GO" id="GO:0004668">
    <property type="term" value="F:protein-arginine deiminase activity"/>
    <property type="evidence" value="ECO:0007669"/>
    <property type="project" value="InterPro"/>
</dbReference>
<dbReference type="Gene3D" id="3.75.10.10">
    <property type="entry name" value="L-arginine/glycine Amidinotransferase, Chain A"/>
    <property type="match status" value="1"/>
</dbReference>
<keyword evidence="1" id="KW-0378">Hydrolase</keyword>
<dbReference type="GO" id="GO:0047632">
    <property type="term" value="F:agmatine deiminase activity"/>
    <property type="evidence" value="ECO:0007669"/>
    <property type="project" value="TreeGrafter"/>
</dbReference>
<dbReference type="STRING" id="345632.GPICK_12035"/>
<accession>A0A0B5BIV6</accession>
<keyword evidence="3" id="KW-1185">Reference proteome</keyword>
<reference evidence="2 3" key="1">
    <citation type="journal article" date="2015" name="Genome Announc.">
        <title>Complete Genome of Geobacter pickeringii G13T, a Metal-Reducing Isolate from Sedimentary Kaolin Deposits.</title>
        <authorList>
            <person name="Badalamenti J.P."/>
            <person name="Bond D.R."/>
        </authorList>
    </citation>
    <scope>NUCLEOTIDE SEQUENCE [LARGE SCALE GENOMIC DNA]</scope>
    <source>
        <strain evidence="2 3">G13</strain>
    </source>
</reference>
<dbReference type="EMBL" id="CP009788">
    <property type="protein sequence ID" value="AJE03986.1"/>
    <property type="molecule type" value="Genomic_DNA"/>
</dbReference>
<dbReference type="AlphaFoldDB" id="A0A0B5BIV6"/>
<dbReference type="InterPro" id="IPR007466">
    <property type="entry name" value="Peptidyl-Arg-deiminase_porph"/>
</dbReference>
<dbReference type="SUPFAM" id="SSF55909">
    <property type="entry name" value="Pentein"/>
    <property type="match status" value="1"/>
</dbReference>
<dbReference type="PANTHER" id="PTHR31377">
    <property type="entry name" value="AGMATINE DEIMINASE-RELATED"/>
    <property type="match status" value="1"/>
</dbReference>
<evidence type="ECO:0000313" key="2">
    <source>
        <dbReference type="EMBL" id="AJE03986.1"/>
    </source>
</evidence>
<evidence type="ECO:0000313" key="3">
    <source>
        <dbReference type="Proteomes" id="UP000057609"/>
    </source>
</evidence>
<gene>
    <name evidence="2" type="ORF">GPICK_12035</name>
</gene>
<protein>
    <submittedName>
        <fullName evidence="2">Agmatine deiminase</fullName>
    </submittedName>
</protein>
<dbReference type="KEGG" id="gpi:GPICK_12035"/>
<dbReference type="OrthoDB" id="9808013at2"/>
<dbReference type="Pfam" id="PF04371">
    <property type="entry name" value="PAD_porph"/>
    <property type="match status" value="1"/>
</dbReference>